<dbReference type="AlphaFoldDB" id="A0A845UGJ0"/>
<evidence type="ECO:0000313" key="2">
    <source>
        <dbReference type="EMBL" id="NDU43690.1"/>
    </source>
</evidence>
<reference evidence="2" key="1">
    <citation type="submission" date="2019-11" db="EMBL/GenBank/DDBJ databases">
        <title>Acidithiobacillus ferrianus sp. nov.: a facultatively anaerobic and extremely acidophilic chemolithoautotroph.</title>
        <authorList>
            <person name="Norris P.R."/>
            <person name="Falagan C."/>
            <person name="Moya-Beltran A."/>
            <person name="Castro M."/>
            <person name="Quatrini R."/>
            <person name="Johnson D.B."/>
        </authorList>
    </citation>
    <scope>NUCLEOTIDE SEQUENCE [LARGE SCALE GENOMIC DNA]</scope>
    <source>
        <strain evidence="2">MG</strain>
    </source>
</reference>
<evidence type="ECO:0000256" key="1">
    <source>
        <dbReference type="SAM" id="MobiDB-lite"/>
    </source>
</evidence>
<accession>A0A845UGJ0</accession>
<feature type="region of interest" description="Disordered" evidence="1">
    <location>
        <begin position="1"/>
        <end position="23"/>
    </location>
</feature>
<dbReference type="EMBL" id="WNJL01000040">
    <property type="protein sequence ID" value="NDU43690.1"/>
    <property type="molecule type" value="Genomic_DNA"/>
</dbReference>
<protein>
    <submittedName>
        <fullName evidence="2">Uncharacterized protein</fullName>
    </submittedName>
</protein>
<gene>
    <name evidence="2" type="ORF">GL267_14000</name>
</gene>
<sequence length="506" mass="52134">MALTKFYSSPSAVQKGGNAITAPAGRTRTSTVIAIPAGRAQAGTVIAVPAGSTQTRTISLAWPGRPTGIPPVSVRHGPVGVTATATLPRKGALPIRIACPSTLAPGLYPLALRVGSGVHATAVTLRLAVDALYIGTGLQNGGIHPGVVVESPQGHPLTRASQALSAQFIVPHEPYGMAYDPARQALYTVTNSGHVIVTTTLGQPLSVPFPIPTMSTVAPTFIAWMGQGRLVFSGSDTAVFSDNGSPETLPGDGDNTSFAWRGTVNGMSADPATGEIFMGNDEAAFGAPMDRVHVFNAAGTQTAVWPAARSVQNVIFNPWNRLVYVLTGHSYQGHNDPRFAAFHSDGTPASLSASFPGLFGVNYSPTYPMVAANPANGHLYMLTEHRIFVYGPEGGLIRSMSAPAGAHSIAFVPQTLTLPTHRAMSARASATGNPAPIATPQPVPAQAAPGCPPGYRCVPNGAATPPSTTATPNAPSVTGTIDHASNTIGNVDNLANNVSNLLNAFQ</sequence>
<dbReference type="SUPFAM" id="SSF63829">
    <property type="entry name" value="Calcium-dependent phosphotriesterase"/>
    <property type="match status" value="1"/>
</dbReference>
<feature type="compositionally biased region" description="Polar residues" evidence="1">
    <location>
        <begin position="1"/>
        <end position="12"/>
    </location>
</feature>
<name>A0A845UGJ0_9PROT</name>
<organism evidence="2">
    <name type="scientific">Acidithiobacillus ferrianus</name>
    <dbReference type="NCBI Taxonomy" id="2678518"/>
    <lineage>
        <taxon>Bacteria</taxon>
        <taxon>Pseudomonadati</taxon>
        <taxon>Pseudomonadota</taxon>
        <taxon>Acidithiobacillia</taxon>
        <taxon>Acidithiobacillales</taxon>
        <taxon>Acidithiobacillaceae</taxon>
        <taxon>Acidithiobacillus</taxon>
    </lineage>
</organism>
<proteinExistence type="predicted"/>
<dbReference type="RefSeq" id="WP_163098998.1">
    <property type="nucleotide sequence ID" value="NZ_CP127523.1"/>
</dbReference>
<comment type="caution">
    <text evidence="2">The sequence shown here is derived from an EMBL/GenBank/DDBJ whole genome shotgun (WGS) entry which is preliminary data.</text>
</comment>